<dbReference type="GO" id="GO:0034200">
    <property type="term" value="F:D-glycero-beta-D-manno-heptose 1,7-bisphosphate 7-phosphatase activity"/>
    <property type="evidence" value="ECO:0007669"/>
    <property type="project" value="UniProtKB-EC"/>
</dbReference>
<dbReference type="Pfam" id="PF13242">
    <property type="entry name" value="Hydrolase_like"/>
    <property type="match status" value="1"/>
</dbReference>
<dbReference type="GO" id="GO:0046872">
    <property type="term" value="F:metal ion binding"/>
    <property type="evidence" value="ECO:0007669"/>
    <property type="project" value="UniProtKB-KW"/>
</dbReference>
<keyword evidence="7 16" id="KW-0963">Cytoplasm</keyword>
<feature type="active site" description="Nucleophile" evidence="17">
    <location>
        <position position="21"/>
    </location>
</feature>
<evidence type="ECO:0000256" key="2">
    <source>
        <dbReference type="ARBA" id="ARBA00001946"/>
    </source>
</evidence>
<dbReference type="InterPro" id="IPR023214">
    <property type="entry name" value="HAD_sf"/>
</dbReference>
<feature type="binding site" evidence="19">
    <location>
        <position position="21"/>
    </location>
    <ligand>
        <name>Mg(2+)</name>
        <dbReference type="ChEBI" id="CHEBI:18420"/>
    </ligand>
</feature>
<dbReference type="InterPro" id="IPR036412">
    <property type="entry name" value="HAD-like_sf"/>
</dbReference>
<dbReference type="NCBIfam" id="TIGR01656">
    <property type="entry name" value="Histidinol-ppas"/>
    <property type="match status" value="1"/>
</dbReference>
<dbReference type="InterPro" id="IPR004446">
    <property type="entry name" value="Heptose_bisP_phosphatase"/>
</dbReference>
<feature type="binding site" evidence="19">
    <location>
        <position position="23"/>
    </location>
    <ligand>
        <name>Mg(2+)</name>
        <dbReference type="ChEBI" id="CHEBI:18420"/>
    </ligand>
</feature>
<dbReference type="PANTHER" id="PTHR42891">
    <property type="entry name" value="D-GLYCERO-BETA-D-MANNO-HEPTOSE-1,7-BISPHOSPHATE 7-PHOSPHATASE"/>
    <property type="match status" value="1"/>
</dbReference>
<organism evidence="20 21">
    <name type="scientific">Neisseria subflava NJ9703</name>
    <dbReference type="NCBI Taxonomy" id="546268"/>
    <lineage>
        <taxon>Bacteria</taxon>
        <taxon>Pseudomonadati</taxon>
        <taxon>Pseudomonadota</taxon>
        <taxon>Betaproteobacteria</taxon>
        <taxon>Neisseriales</taxon>
        <taxon>Neisseriaceae</taxon>
        <taxon>Neisseria</taxon>
    </lineage>
</organism>
<reference evidence="20 21" key="1">
    <citation type="submission" date="2010-01" db="EMBL/GenBank/DDBJ databases">
        <authorList>
            <person name="Weinstock G."/>
            <person name="Sodergren E."/>
            <person name="Clifton S."/>
            <person name="Fulton L."/>
            <person name="Fulton B."/>
            <person name="Courtney L."/>
            <person name="Fronick C."/>
            <person name="Harrison M."/>
            <person name="Strong C."/>
            <person name="Farmer C."/>
            <person name="Delahaunty K."/>
            <person name="Markovic C."/>
            <person name="Hall O."/>
            <person name="Minx P."/>
            <person name="Tomlinson C."/>
            <person name="Mitreva M."/>
            <person name="Nelson J."/>
            <person name="Hou S."/>
            <person name="Wollam A."/>
            <person name="Pepin K.H."/>
            <person name="Johnson M."/>
            <person name="Bhonagiri V."/>
            <person name="Nash W.E."/>
            <person name="Warren W."/>
            <person name="Chinwalla A."/>
            <person name="Mardis E.R."/>
            <person name="Wilson R.K."/>
        </authorList>
    </citation>
    <scope>NUCLEOTIDE SEQUENCE [LARGE SCALE GENOMIC DNA]</scope>
    <source>
        <strain evidence="20 21">NJ9703</strain>
    </source>
</reference>
<dbReference type="NCBIfam" id="TIGR01662">
    <property type="entry name" value="HAD-SF-IIIA"/>
    <property type="match status" value="1"/>
</dbReference>
<evidence type="ECO:0000256" key="14">
    <source>
        <dbReference type="ARBA" id="ARBA00060705"/>
    </source>
</evidence>
<comment type="caution">
    <text evidence="20">The sequence shown here is derived from an EMBL/GenBank/DDBJ whole genome shotgun (WGS) entry which is preliminary data.</text>
</comment>
<evidence type="ECO:0000256" key="12">
    <source>
        <dbReference type="ARBA" id="ARBA00023277"/>
    </source>
</evidence>
<evidence type="ECO:0000256" key="18">
    <source>
        <dbReference type="PIRSR" id="PIRSR004682-3"/>
    </source>
</evidence>
<proteinExistence type="inferred from homology"/>
<dbReference type="GO" id="GO:0005737">
    <property type="term" value="C:cytoplasm"/>
    <property type="evidence" value="ECO:0007669"/>
    <property type="project" value="UniProtKB-SubCell"/>
</dbReference>
<feature type="binding site" evidence="19">
    <location>
        <position position="140"/>
    </location>
    <ligand>
        <name>Mg(2+)</name>
        <dbReference type="ChEBI" id="CHEBI:18420"/>
    </ligand>
</feature>
<feature type="site" description="Stabilizes the phosphoryl group" evidence="18">
    <location>
        <position position="115"/>
    </location>
</feature>
<evidence type="ECO:0000256" key="13">
    <source>
        <dbReference type="ARBA" id="ARBA00057015"/>
    </source>
</evidence>
<feature type="binding site" evidence="19">
    <location>
        <position position="103"/>
    </location>
    <ligand>
        <name>Zn(2+)</name>
        <dbReference type="ChEBI" id="CHEBI:29105"/>
    </ligand>
</feature>
<evidence type="ECO:0000256" key="3">
    <source>
        <dbReference type="ARBA" id="ARBA00001947"/>
    </source>
</evidence>
<comment type="pathway">
    <text evidence="14">Bacterial outer membrane biogenesis; LOS core biosynthesis.</text>
</comment>
<evidence type="ECO:0000313" key="20">
    <source>
        <dbReference type="EMBL" id="EFC51101.1"/>
    </source>
</evidence>
<evidence type="ECO:0000256" key="7">
    <source>
        <dbReference type="ARBA" id="ARBA00022490"/>
    </source>
</evidence>
<dbReference type="EC" id="3.1.3.-" evidence="16"/>
<dbReference type="PANTHER" id="PTHR42891:SF1">
    <property type="entry name" value="D-GLYCERO-BETA-D-MANNO-HEPTOSE-1,7-BISPHOSPHATE 7-PHOSPHATASE"/>
    <property type="match status" value="1"/>
</dbReference>
<keyword evidence="8 19" id="KW-0479">Metal-binding</keyword>
<feature type="binding site" evidence="19">
    <location>
        <position position="113"/>
    </location>
    <ligand>
        <name>Zn(2+)</name>
        <dbReference type="ChEBI" id="CHEBI:29105"/>
    </ligand>
</feature>
<protein>
    <recommendedName>
        <fullName evidence="16">D,D-heptose 1,7-bisphosphate phosphatase</fullName>
        <ecNumber evidence="16">3.1.3.-</ecNumber>
    </recommendedName>
</protein>
<evidence type="ECO:0000313" key="21">
    <source>
        <dbReference type="Proteomes" id="UP000004621"/>
    </source>
</evidence>
<evidence type="ECO:0000256" key="4">
    <source>
        <dbReference type="ARBA" id="ARBA00004496"/>
    </source>
</evidence>
<dbReference type="Gene3D" id="3.40.50.1000">
    <property type="entry name" value="HAD superfamily/HAD-like"/>
    <property type="match status" value="1"/>
</dbReference>
<dbReference type="InterPro" id="IPR006543">
    <property type="entry name" value="Histidinol-phos"/>
</dbReference>
<evidence type="ECO:0000256" key="19">
    <source>
        <dbReference type="PIRSR" id="PIRSR004682-4"/>
    </source>
</evidence>
<feature type="active site" description="Proton donor" evidence="17">
    <location>
        <position position="23"/>
    </location>
</feature>
<comment type="function">
    <text evidence="13">Converts the D-glycero-beta-D-manno-heptose 1,7-bisphosphate intermediate into D-glycero-beta-D-manno-heptose 1-phosphate by removing the phosphate group at the C-7 position.</text>
</comment>
<keyword evidence="10 19" id="KW-0862">Zinc</keyword>
<dbReference type="FunFam" id="3.40.50.1000:FF:000168">
    <property type="entry name" value="D,D-heptose 1,7-bisphosphate phosphatase"/>
    <property type="match status" value="1"/>
</dbReference>
<dbReference type="Proteomes" id="UP000004621">
    <property type="component" value="Unassembled WGS sequence"/>
</dbReference>
<comment type="cofactor">
    <cofactor evidence="2 19">
        <name>Mg(2+)</name>
        <dbReference type="ChEBI" id="CHEBI:18420"/>
    </cofactor>
</comment>
<dbReference type="SUPFAM" id="SSF56784">
    <property type="entry name" value="HAD-like"/>
    <property type="match status" value="1"/>
</dbReference>
<dbReference type="GO" id="GO:0005975">
    <property type="term" value="P:carbohydrate metabolic process"/>
    <property type="evidence" value="ECO:0007669"/>
    <property type="project" value="InterPro"/>
</dbReference>
<comment type="catalytic activity">
    <reaction evidence="1">
        <text>D-glycero-beta-D-manno-heptose 1,7-bisphosphate + H2O = D-glycero-beta-D-manno-heptose 1-phosphate + phosphate</text>
        <dbReference type="Rhea" id="RHEA:28518"/>
        <dbReference type="ChEBI" id="CHEBI:15377"/>
        <dbReference type="ChEBI" id="CHEBI:43474"/>
        <dbReference type="ChEBI" id="CHEBI:60208"/>
        <dbReference type="ChEBI" id="CHEBI:61593"/>
        <dbReference type="EC" id="3.1.3.82"/>
    </reaction>
</comment>
<keyword evidence="9 16" id="KW-0378">Hydrolase</keyword>
<evidence type="ECO:0000256" key="9">
    <source>
        <dbReference type="ARBA" id="ARBA00022801"/>
    </source>
</evidence>
<evidence type="ECO:0000256" key="15">
    <source>
        <dbReference type="ARBA" id="ARBA00061616"/>
    </source>
</evidence>
<dbReference type="CDD" id="cd07503">
    <property type="entry name" value="HAD_HisB-N"/>
    <property type="match status" value="1"/>
</dbReference>
<evidence type="ECO:0000256" key="17">
    <source>
        <dbReference type="PIRSR" id="PIRSR004682-1"/>
    </source>
</evidence>
<feature type="binding site" evidence="19">
    <location>
        <position position="111"/>
    </location>
    <ligand>
        <name>Zn(2+)</name>
        <dbReference type="ChEBI" id="CHEBI:29105"/>
    </ligand>
</feature>
<dbReference type="PIRSF" id="PIRSF004682">
    <property type="entry name" value="GmhB"/>
    <property type="match status" value="1"/>
</dbReference>
<keyword evidence="11 19" id="KW-0460">Magnesium</keyword>
<dbReference type="EMBL" id="ACEO02000014">
    <property type="protein sequence ID" value="EFC51101.1"/>
    <property type="molecule type" value="Genomic_DNA"/>
</dbReference>
<evidence type="ECO:0000256" key="6">
    <source>
        <dbReference type="ARBA" id="ARBA00011245"/>
    </source>
</evidence>
<feature type="binding site" evidence="19">
    <location>
        <position position="105"/>
    </location>
    <ligand>
        <name>Zn(2+)</name>
        <dbReference type="ChEBI" id="CHEBI:29105"/>
    </ligand>
</feature>
<evidence type="ECO:0000256" key="1">
    <source>
        <dbReference type="ARBA" id="ARBA00001226"/>
    </source>
</evidence>
<evidence type="ECO:0000256" key="5">
    <source>
        <dbReference type="ARBA" id="ARBA00004708"/>
    </source>
</evidence>
<comment type="cofactor">
    <cofactor evidence="3 19">
        <name>Zn(2+)</name>
        <dbReference type="ChEBI" id="CHEBI:29105"/>
    </cofactor>
</comment>
<gene>
    <name evidence="20" type="ORF">NEISUBOT_05432</name>
</gene>
<dbReference type="NCBIfam" id="NF006506">
    <property type="entry name" value="PRK08942.1"/>
    <property type="match status" value="1"/>
</dbReference>
<comment type="pathway">
    <text evidence="5">Nucleotide-sugar biosynthesis; ADP-L-glycero-beta-D-manno-heptose biosynthesis; ADP-L-glycero-beta-D-manno-heptose from D-glycero-beta-D-manno-heptose 7-phosphate: step 2/4.</text>
</comment>
<evidence type="ECO:0000256" key="8">
    <source>
        <dbReference type="ARBA" id="ARBA00022723"/>
    </source>
</evidence>
<comment type="similarity">
    <text evidence="15 16">Belongs to the gmhB family.</text>
</comment>
<name>A0A9W5IP24_NEISU</name>
<comment type="subunit">
    <text evidence="6">Monomer.</text>
</comment>
<feature type="site" description="Stabilizes the phosphoryl group" evidence="18">
    <location>
        <position position="64"/>
    </location>
</feature>
<feature type="site" description="Contributes to substrate recognition" evidence="18">
    <location>
        <position position="114"/>
    </location>
</feature>
<evidence type="ECO:0000256" key="11">
    <source>
        <dbReference type="ARBA" id="ARBA00022842"/>
    </source>
</evidence>
<dbReference type="InterPro" id="IPR006549">
    <property type="entry name" value="HAD-SF_hydro_IIIA"/>
</dbReference>
<keyword evidence="12 16" id="KW-0119">Carbohydrate metabolism</keyword>
<accession>A0A9W5IP24</accession>
<evidence type="ECO:0000256" key="10">
    <source>
        <dbReference type="ARBA" id="ARBA00022833"/>
    </source>
</evidence>
<evidence type="ECO:0000256" key="16">
    <source>
        <dbReference type="PIRNR" id="PIRNR004682"/>
    </source>
</evidence>
<sequence length="206" mass="22966">MEKQFESRKIRAQTMKLIILDRDGVINQDRDDFVKSVDEWIPIEGSMDAIAFLTQAGYTIAVATNQSGIGRKYFTVQDLTEMHAKMHRLAVQAGGTIDGIWFCPHTAADNCECRKPKPGMIIDIIERFKANAAETWLVGDSLRDLQAIDAAGGKSALVLTGKGKKTLAKHEQDLPEHTQVFDNLLAFSQYIMRENTQIEEAAQAIL</sequence>
<comment type="subcellular location">
    <subcellularLocation>
        <location evidence="4 16">Cytoplasm</location>
    </subcellularLocation>
</comment>
<dbReference type="AlphaFoldDB" id="A0A9W5IP24"/>